<accession>A0A9Q4ZSR3</accession>
<reference evidence="3" key="2">
    <citation type="journal article" date="2020" name="Environ. Microbiol.">
        <title>The novel and transferable erm(51) gene confers Macrolides, Lincosamides, and Streptogramins B (MLSB) resistance to clonal Rhodococcus equi in the environment.</title>
        <authorList>
            <person name="Huber L."/>
            <person name="Giguere S."/>
            <person name="Slovis N.M."/>
            <person name="Alvarez-Narvaez S."/>
            <person name="Hart K.A."/>
            <person name="Greiter M."/>
            <person name="Morris E.R.A."/>
            <person name="Cohen N.D."/>
        </authorList>
    </citation>
    <scope>NUCLEOTIDE SEQUENCE</scope>
    <source>
        <strain evidence="3">Lh_116_1</strain>
        <strain evidence="4">Lh_16_1</strain>
    </source>
</reference>
<reference evidence="2" key="1">
    <citation type="submission" date="2019-11" db="EMBL/GenBank/DDBJ databases">
        <title>Spread of Macrolides and rifampicin resistant Rhodococcus equi in clinical isolates in the USA.</title>
        <authorList>
            <person name="Alvarez-Narvaez S."/>
            <person name="Huber L."/>
            <person name="Cohen N.D."/>
            <person name="Slovis N."/>
            <person name="Greiter M."/>
            <person name="Giguere S."/>
            <person name="Hart K."/>
        </authorList>
    </citation>
    <scope>NUCLEOTIDE SEQUENCE</scope>
    <source>
        <strain evidence="2">Lh_17</strain>
    </source>
</reference>
<dbReference type="EMBL" id="WVDC01000017">
    <property type="protein sequence ID" value="NKW44171.1"/>
    <property type="molecule type" value="Genomic_DNA"/>
</dbReference>
<evidence type="ECO:0000313" key="3">
    <source>
        <dbReference type="EMBL" id="NKT81927.1"/>
    </source>
</evidence>
<name>A0A9Q4ZSR3_RHOHA</name>
<evidence type="ECO:0000313" key="4">
    <source>
        <dbReference type="EMBL" id="NKW44171.1"/>
    </source>
</evidence>
<feature type="compositionally biased region" description="Basic residues" evidence="1">
    <location>
        <begin position="85"/>
        <end position="97"/>
    </location>
</feature>
<proteinExistence type="predicted"/>
<dbReference type="EMBL" id="WVBC01000044">
    <property type="protein sequence ID" value="NKT81927.1"/>
    <property type="molecule type" value="Genomic_DNA"/>
</dbReference>
<dbReference type="EMBL" id="WUXR01000025">
    <property type="protein sequence ID" value="MBM4568822.1"/>
    <property type="molecule type" value="Genomic_DNA"/>
</dbReference>
<evidence type="ECO:0000313" key="2">
    <source>
        <dbReference type="EMBL" id="MBM4568822.1"/>
    </source>
</evidence>
<dbReference type="RefSeq" id="WP_202979193.1">
    <property type="nucleotide sequence ID" value="NZ_CP095479.1"/>
</dbReference>
<evidence type="ECO:0000256" key="1">
    <source>
        <dbReference type="SAM" id="MobiDB-lite"/>
    </source>
</evidence>
<protein>
    <submittedName>
        <fullName evidence="3">Uncharacterized protein</fullName>
    </submittedName>
</protein>
<dbReference type="Proteomes" id="UP000808906">
    <property type="component" value="Unassembled WGS sequence"/>
</dbReference>
<dbReference type="Proteomes" id="UP000608063">
    <property type="component" value="Unassembled WGS sequence"/>
</dbReference>
<organism evidence="3 5">
    <name type="scientific">Rhodococcus hoagii</name>
    <name type="common">Corynebacterium equii</name>
    <dbReference type="NCBI Taxonomy" id="43767"/>
    <lineage>
        <taxon>Bacteria</taxon>
        <taxon>Bacillati</taxon>
        <taxon>Actinomycetota</taxon>
        <taxon>Actinomycetes</taxon>
        <taxon>Mycobacteriales</taxon>
        <taxon>Nocardiaceae</taxon>
        <taxon>Prescottella</taxon>
    </lineage>
</organism>
<dbReference type="AlphaFoldDB" id="A0A9Q4ZSR3"/>
<sequence>MESTHSDDQMFAALDEKIRAEAEAKMQAIRLVAVAHRTLTETREEFAAQDAKNVSALDSALAEARKAGFRESDLAQWKSADKERKSTRRTTRGRRSTAKSSPTTSREDSSSPTDQPSASAAS</sequence>
<comment type="caution">
    <text evidence="3">The sequence shown here is derived from an EMBL/GenBank/DDBJ whole genome shotgun (WGS) entry which is preliminary data.</text>
</comment>
<dbReference type="Proteomes" id="UP000603463">
    <property type="component" value="Unassembled WGS sequence"/>
</dbReference>
<feature type="region of interest" description="Disordered" evidence="1">
    <location>
        <begin position="65"/>
        <end position="122"/>
    </location>
</feature>
<feature type="compositionally biased region" description="Basic and acidic residues" evidence="1">
    <location>
        <begin position="65"/>
        <end position="84"/>
    </location>
</feature>
<feature type="compositionally biased region" description="Low complexity" evidence="1">
    <location>
        <begin position="98"/>
        <end position="114"/>
    </location>
</feature>
<evidence type="ECO:0000313" key="5">
    <source>
        <dbReference type="Proteomes" id="UP000603463"/>
    </source>
</evidence>
<gene>
    <name evidence="2" type="ORF">GS441_26470</name>
    <name evidence="3" type="ORF">GS882_28295</name>
    <name evidence="4" type="ORF">GS947_22060</name>
</gene>